<gene>
    <name evidence="5" type="ORF">Thpro_022628</name>
</gene>
<dbReference type="SMART" id="SM00279">
    <property type="entry name" value="HhH2"/>
    <property type="match status" value="1"/>
</dbReference>
<proteinExistence type="predicted"/>
<keyword evidence="2" id="KW-0378">Hydrolase</keyword>
<dbReference type="InterPro" id="IPR036279">
    <property type="entry name" value="5-3_exonuclease_C_sf"/>
</dbReference>
<evidence type="ECO:0000313" key="6">
    <source>
        <dbReference type="Proteomes" id="UP000029273"/>
    </source>
</evidence>
<dbReference type="InterPro" id="IPR029060">
    <property type="entry name" value="PIN-like_dom_sf"/>
</dbReference>
<dbReference type="Gene3D" id="3.40.50.1010">
    <property type="entry name" value="5'-nuclease"/>
    <property type="match status" value="1"/>
</dbReference>
<dbReference type="InterPro" id="IPR020046">
    <property type="entry name" value="5-3_exonucl_a-hlix_arch_N"/>
</dbReference>
<dbReference type="RefSeq" id="WP_052064606.1">
    <property type="nucleotide sequence ID" value="NZ_JQSG02000006.1"/>
</dbReference>
<dbReference type="PANTHER" id="PTHR42646:SF2">
    <property type="entry name" value="5'-3' EXONUCLEASE FAMILY PROTEIN"/>
    <property type="match status" value="1"/>
</dbReference>
<dbReference type="GO" id="GO:0003677">
    <property type="term" value="F:DNA binding"/>
    <property type="evidence" value="ECO:0007669"/>
    <property type="project" value="UniProtKB-KW"/>
</dbReference>
<dbReference type="SMART" id="SM00475">
    <property type="entry name" value="53EXOc"/>
    <property type="match status" value="1"/>
</dbReference>
<name>A0A1A6C1E5_9GAMM</name>
<dbReference type="FunFam" id="1.10.150.20:FF:000003">
    <property type="entry name" value="DNA polymerase I"/>
    <property type="match status" value="1"/>
</dbReference>
<accession>A0A1A6C1E5</accession>
<keyword evidence="3" id="KW-0238">DNA-binding</keyword>
<dbReference type="InterPro" id="IPR008918">
    <property type="entry name" value="HhH2"/>
</dbReference>
<dbReference type="GO" id="GO:0017108">
    <property type="term" value="F:5'-flap endonuclease activity"/>
    <property type="evidence" value="ECO:0007669"/>
    <property type="project" value="InterPro"/>
</dbReference>
<dbReference type="Gene3D" id="1.10.150.20">
    <property type="entry name" value="5' to 3' exonuclease, C-terminal subdomain"/>
    <property type="match status" value="1"/>
</dbReference>
<dbReference type="CDD" id="cd09859">
    <property type="entry name" value="PIN_53EXO"/>
    <property type="match status" value="1"/>
</dbReference>
<sequence>MTPLEPGYSLLVDSSIYVFRAWHTWPDDLRDAEGEPANAVYGFAEFLYELLDVQRPARIAFAFDETLHGSQRRTLFPEYKANRPPAPPELRRQFGHCRRLVEALGLGMLARPGYEADDVIGTLARRERASGRRVALLTGDKDLAQLVREGDVWWDYARARRLGPRGVERVFGVRPELIADQLALAGDKVDNIPGIPGVGMATAARLLRPFDGLDALLADIPRIGGLKLRGAARLMRLVEEHQDIVRLARQLTGIDCDVPLAIEHPTVPRAADPRQLEACFDAFGFGTRLRERWHRLLENWPPTAEPLPVAP</sequence>
<reference evidence="5 6" key="1">
    <citation type="journal article" date="2014" name="Genome Announc.">
        <title>Draft Genome Sequence of the Iron-Oxidizing, Acidophilic, and Halotolerant 'Thiobacillus prosperus' Type Strain DSM 5130.</title>
        <authorList>
            <person name="Ossandon F.J."/>
            <person name="Cardenas J.P."/>
            <person name="Corbett M."/>
            <person name="Quatrini R."/>
            <person name="Holmes D.S."/>
            <person name="Watkin E."/>
        </authorList>
    </citation>
    <scope>NUCLEOTIDE SEQUENCE [LARGE SCALE GENOMIC DNA]</scope>
    <source>
        <strain evidence="5 6">DSM 5130</strain>
    </source>
</reference>
<dbReference type="SUPFAM" id="SSF88723">
    <property type="entry name" value="PIN domain-like"/>
    <property type="match status" value="1"/>
</dbReference>
<dbReference type="Pfam" id="PF01367">
    <property type="entry name" value="5_3_exonuc"/>
    <property type="match status" value="1"/>
</dbReference>
<dbReference type="InterPro" id="IPR020045">
    <property type="entry name" value="DNA_polI_H3TH"/>
</dbReference>
<dbReference type="AlphaFoldDB" id="A0A1A6C1E5"/>
<dbReference type="Proteomes" id="UP000029273">
    <property type="component" value="Unassembled WGS sequence"/>
</dbReference>
<dbReference type="PANTHER" id="PTHR42646">
    <property type="entry name" value="FLAP ENDONUCLEASE XNI"/>
    <property type="match status" value="1"/>
</dbReference>
<comment type="caution">
    <text evidence="5">The sequence shown here is derived from an EMBL/GenBank/DDBJ whole genome shotgun (WGS) entry which is preliminary data.</text>
</comment>
<dbReference type="GO" id="GO:0033567">
    <property type="term" value="P:DNA replication, Okazaki fragment processing"/>
    <property type="evidence" value="ECO:0007669"/>
    <property type="project" value="InterPro"/>
</dbReference>
<keyword evidence="1" id="KW-0540">Nuclease</keyword>
<feature type="domain" description="5'-3' exonuclease" evidence="4">
    <location>
        <begin position="7"/>
        <end position="268"/>
    </location>
</feature>
<dbReference type="CDD" id="cd09898">
    <property type="entry name" value="H3TH_53EXO"/>
    <property type="match status" value="1"/>
</dbReference>
<dbReference type="SUPFAM" id="SSF47807">
    <property type="entry name" value="5' to 3' exonuclease, C-terminal subdomain"/>
    <property type="match status" value="1"/>
</dbReference>
<dbReference type="GO" id="GO:0008409">
    <property type="term" value="F:5'-3' exonuclease activity"/>
    <property type="evidence" value="ECO:0007669"/>
    <property type="project" value="InterPro"/>
</dbReference>
<dbReference type="Pfam" id="PF02739">
    <property type="entry name" value="5_3_exonuc_N"/>
    <property type="match status" value="1"/>
</dbReference>
<evidence type="ECO:0000313" key="5">
    <source>
        <dbReference type="EMBL" id="OBS08378.1"/>
    </source>
</evidence>
<evidence type="ECO:0000259" key="4">
    <source>
        <dbReference type="SMART" id="SM00475"/>
    </source>
</evidence>
<dbReference type="STRING" id="160660.BJI67_00205"/>
<dbReference type="InterPro" id="IPR002421">
    <property type="entry name" value="5-3_exonuclease"/>
</dbReference>
<dbReference type="OrthoDB" id="9806424at2"/>
<dbReference type="InterPro" id="IPR038969">
    <property type="entry name" value="FEN"/>
</dbReference>
<dbReference type="EMBL" id="JQSG02000006">
    <property type="protein sequence ID" value="OBS08378.1"/>
    <property type="molecule type" value="Genomic_DNA"/>
</dbReference>
<evidence type="ECO:0000256" key="2">
    <source>
        <dbReference type="ARBA" id="ARBA00022801"/>
    </source>
</evidence>
<evidence type="ECO:0000256" key="3">
    <source>
        <dbReference type="ARBA" id="ARBA00023125"/>
    </source>
</evidence>
<organism evidence="5 6">
    <name type="scientific">Acidihalobacter prosperus</name>
    <dbReference type="NCBI Taxonomy" id="160660"/>
    <lineage>
        <taxon>Bacteria</taxon>
        <taxon>Pseudomonadati</taxon>
        <taxon>Pseudomonadota</taxon>
        <taxon>Gammaproteobacteria</taxon>
        <taxon>Chromatiales</taxon>
        <taxon>Ectothiorhodospiraceae</taxon>
        <taxon>Acidihalobacter</taxon>
    </lineage>
</organism>
<keyword evidence="6" id="KW-1185">Reference proteome</keyword>
<evidence type="ECO:0000256" key="1">
    <source>
        <dbReference type="ARBA" id="ARBA00022722"/>
    </source>
</evidence>
<protein>
    <recommendedName>
        <fullName evidence="4">5'-3' exonuclease domain-containing protein</fullName>
    </recommendedName>
</protein>